<protein>
    <recommendedName>
        <fullName evidence="5">Trichohyalin-plectin-homology domain-containing protein</fullName>
    </recommendedName>
</protein>
<evidence type="ECO:0000313" key="2">
    <source>
        <dbReference type="EMBL" id="PNR50769.1"/>
    </source>
</evidence>
<gene>
    <name evidence="2" type="ORF">PHYPA_009955</name>
</gene>
<keyword evidence="4" id="KW-1185">Reference proteome</keyword>
<organism evidence="2">
    <name type="scientific">Physcomitrium patens</name>
    <name type="common">Spreading-leaved earth moss</name>
    <name type="synonym">Physcomitrella patens</name>
    <dbReference type="NCBI Taxonomy" id="3218"/>
    <lineage>
        <taxon>Eukaryota</taxon>
        <taxon>Viridiplantae</taxon>
        <taxon>Streptophyta</taxon>
        <taxon>Embryophyta</taxon>
        <taxon>Bryophyta</taxon>
        <taxon>Bryophytina</taxon>
        <taxon>Bryopsida</taxon>
        <taxon>Funariidae</taxon>
        <taxon>Funariales</taxon>
        <taxon>Funariaceae</taxon>
        <taxon>Physcomitrium</taxon>
    </lineage>
</organism>
<dbReference type="EnsemblPlants" id="Pp3c7_5250V3.1">
    <property type="protein sequence ID" value="Pp3c7_5250V3.1"/>
    <property type="gene ID" value="Pp3c7_5250"/>
</dbReference>
<dbReference type="Proteomes" id="UP000006727">
    <property type="component" value="Chromosome 7"/>
</dbReference>
<dbReference type="AlphaFoldDB" id="A0A2K1KAH9"/>
<dbReference type="EMBL" id="ABEU02000007">
    <property type="protein sequence ID" value="PNR50769.1"/>
    <property type="molecule type" value="Genomic_DNA"/>
</dbReference>
<evidence type="ECO:0000256" key="1">
    <source>
        <dbReference type="SAM" id="MobiDB-lite"/>
    </source>
</evidence>
<feature type="compositionally biased region" description="Basic and acidic residues" evidence="1">
    <location>
        <begin position="189"/>
        <end position="200"/>
    </location>
</feature>
<reference evidence="3" key="3">
    <citation type="submission" date="2020-12" db="UniProtKB">
        <authorList>
            <consortium name="EnsemblPlants"/>
        </authorList>
    </citation>
    <scope>IDENTIFICATION</scope>
</reference>
<evidence type="ECO:0000313" key="3">
    <source>
        <dbReference type="EnsemblPlants" id="Pp3c7_5250V3.1"/>
    </source>
</evidence>
<feature type="region of interest" description="Disordered" evidence="1">
    <location>
        <begin position="157"/>
        <end position="200"/>
    </location>
</feature>
<dbReference type="Gramene" id="Pp3c7_5250V3.1">
    <property type="protein sequence ID" value="Pp3c7_5250V3.1"/>
    <property type="gene ID" value="Pp3c7_5250"/>
</dbReference>
<name>A0A2K1KAH9_PHYPA</name>
<proteinExistence type="predicted"/>
<dbReference type="EnsemblPlants" id="Pp3c7_5250V3.3">
    <property type="protein sequence ID" value="Pp3c7_5250V3.3"/>
    <property type="gene ID" value="Pp3c7_5250"/>
</dbReference>
<evidence type="ECO:0008006" key="5">
    <source>
        <dbReference type="Google" id="ProtNLM"/>
    </source>
</evidence>
<dbReference type="Gramene" id="Pp3c7_5250V3.3">
    <property type="protein sequence ID" value="Pp3c7_5250V3.3"/>
    <property type="gene ID" value="Pp3c7_5250"/>
</dbReference>
<evidence type="ECO:0000313" key="4">
    <source>
        <dbReference type="Proteomes" id="UP000006727"/>
    </source>
</evidence>
<sequence length="376" mass="44407">MAGEYTREIESIEENKKKGWMMTGKNLIQRRTTKQLIEDALLTRFHVQEERQEKNRREFVAKKVQELLILRRQQRDFIFEKFHASMHATKLKEQYASAMQRALRASWHNILGLEFIREQKEDKDSEVATHFNKYQSEEAAKDIAEFETKTGFELGAEVASAPPSGGKKPPPNQTPKKKMSKTVQPVEEPPFKLDPKSLEEKRKTEEKAAMALILEIKNRKFEEFAYKLEALKQLKHEELEAQEGQRMIDEEESMRYAEEYATVRAAQEAEEAEKQHLLKEQEMVAQDTWLAQHQELEKKNLADLAVIRTQEHELCMMYFNDKADEINEEYNRWRVDIQAKREKRLQKHSDFCFDIVLQVLNLRACSYVDVNCCYRI</sequence>
<reference evidence="2 4" key="1">
    <citation type="journal article" date="2008" name="Science">
        <title>The Physcomitrella genome reveals evolutionary insights into the conquest of land by plants.</title>
        <authorList>
            <person name="Rensing S."/>
            <person name="Lang D."/>
            <person name="Zimmer A."/>
            <person name="Terry A."/>
            <person name="Salamov A."/>
            <person name="Shapiro H."/>
            <person name="Nishiyama T."/>
            <person name="Perroud P.-F."/>
            <person name="Lindquist E."/>
            <person name="Kamisugi Y."/>
            <person name="Tanahashi T."/>
            <person name="Sakakibara K."/>
            <person name="Fujita T."/>
            <person name="Oishi K."/>
            <person name="Shin-I T."/>
            <person name="Kuroki Y."/>
            <person name="Toyoda A."/>
            <person name="Suzuki Y."/>
            <person name="Hashimoto A."/>
            <person name="Yamaguchi K."/>
            <person name="Sugano A."/>
            <person name="Kohara Y."/>
            <person name="Fujiyama A."/>
            <person name="Anterola A."/>
            <person name="Aoki S."/>
            <person name="Ashton N."/>
            <person name="Barbazuk W.B."/>
            <person name="Barker E."/>
            <person name="Bennetzen J."/>
            <person name="Bezanilla M."/>
            <person name="Blankenship R."/>
            <person name="Cho S.H."/>
            <person name="Dutcher S."/>
            <person name="Estelle M."/>
            <person name="Fawcett J.A."/>
            <person name="Gundlach H."/>
            <person name="Hanada K."/>
            <person name="Heyl A."/>
            <person name="Hicks K.A."/>
            <person name="Hugh J."/>
            <person name="Lohr M."/>
            <person name="Mayer K."/>
            <person name="Melkozernov A."/>
            <person name="Murata T."/>
            <person name="Nelson D."/>
            <person name="Pils B."/>
            <person name="Prigge M."/>
            <person name="Reiss B."/>
            <person name="Renner T."/>
            <person name="Rombauts S."/>
            <person name="Rushton P."/>
            <person name="Sanderfoot A."/>
            <person name="Schween G."/>
            <person name="Shiu S.-H."/>
            <person name="Stueber K."/>
            <person name="Theodoulou F.L."/>
            <person name="Tu H."/>
            <person name="Van de Peer Y."/>
            <person name="Verrier P.J."/>
            <person name="Waters E."/>
            <person name="Wood A."/>
            <person name="Yang L."/>
            <person name="Cove D."/>
            <person name="Cuming A."/>
            <person name="Hasebe M."/>
            <person name="Lucas S."/>
            <person name="Mishler D.B."/>
            <person name="Reski R."/>
            <person name="Grigoriev I."/>
            <person name="Quatrano R.S."/>
            <person name="Boore J.L."/>
        </authorList>
    </citation>
    <scope>NUCLEOTIDE SEQUENCE [LARGE SCALE GENOMIC DNA]</scope>
    <source>
        <strain evidence="3 4">cv. Gransden 2004</strain>
    </source>
</reference>
<dbReference type="PaxDb" id="3218-PP1S207_118V6.1"/>
<dbReference type="InParanoid" id="A0A2K1KAH9"/>
<reference evidence="2 4" key="2">
    <citation type="journal article" date="2018" name="Plant J.">
        <title>The Physcomitrella patens chromosome-scale assembly reveals moss genome structure and evolution.</title>
        <authorList>
            <person name="Lang D."/>
            <person name="Ullrich K.K."/>
            <person name="Murat F."/>
            <person name="Fuchs J."/>
            <person name="Jenkins J."/>
            <person name="Haas F.B."/>
            <person name="Piednoel M."/>
            <person name="Gundlach H."/>
            <person name="Van Bel M."/>
            <person name="Meyberg R."/>
            <person name="Vives C."/>
            <person name="Morata J."/>
            <person name="Symeonidi A."/>
            <person name="Hiss M."/>
            <person name="Muchero W."/>
            <person name="Kamisugi Y."/>
            <person name="Saleh O."/>
            <person name="Blanc G."/>
            <person name="Decker E.L."/>
            <person name="van Gessel N."/>
            <person name="Grimwood J."/>
            <person name="Hayes R.D."/>
            <person name="Graham S.W."/>
            <person name="Gunter L.E."/>
            <person name="McDaniel S.F."/>
            <person name="Hoernstein S.N.W."/>
            <person name="Larsson A."/>
            <person name="Li F.W."/>
            <person name="Perroud P.F."/>
            <person name="Phillips J."/>
            <person name="Ranjan P."/>
            <person name="Rokshar D.S."/>
            <person name="Rothfels C.J."/>
            <person name="Schneider L."/>
            <person name="Shu S."/>
            <person name="Stevenson D.W."/>
            <person name="Thummler F."/>
            <person name="Tillich M."/>
            <person name="Villarreal Aguilar J.C."/>
            <person name="Widiez T."/>
            <person name="Wong G.K."/>
            <person name="Wymore A."/>
            <person name="Zhang Y."/>
            <person name="Zimmer A.D."/>
            <person name="Quatrano R.S."/>
            <person name="Mayer K.F.X."/>
            <person name="Goodstein D."/>
            <person name="Casacuberta J.M."/>
            <person name="Vandepoele K."/>
            <person name="Reski R."/>
            <person name="Cuming A.C."/>
            <person name="Tuskan G.A."/>
            <person name="Maumus F."/>
            <person name="Salse J."/>
            <person name="Schmutz J."/>
            <person name="Rensing S.A."/>
        </authorList>
    </citation>
    <scope>NUCLEOTIDE SEQUENCE [LARGE SCALE GENOMIC DNA]</scope>
    <source>
        <strain evidence="3 4">cv. Gransden 2004</strain>
    </source>
</reference>
<accession>A0A2K1KAH9</accession>